<dbReference type="GO" id="GO:0000030">
    <property type="term" value="F:mannosyltransferase activity"/>
    <property type="evidence" value="ECO:0007669"/>
    <property type="project" value="InterPro"/>
</dbReference>
<dbReference type="STRING" id="669874.A0A1E4U1Q3"/>
<keyword evidence="5 10" id="KW-0812">Transmembrane</keyword>
<dbReference type="Pfam" id="PF12141">
    <property type="entry name" value="BMT"/>
    <property type="match status" value="2"/>
</dbReference>
<feature type="transmembrane region" description="Helical" evidence="10">
    <location>
        <begin position="44"/>
        <end position="62"/>
    </location>
</feature>
<name>A0A1E4U1Q3_PACTA</name>
<sequence length="619" mass="71408">MDSPFLYKLAVVAPLVALLIYLINFSNILARFVSGSTLKKYRKLLNVYLVTISIVLLNYSFLVDNLNHYKLAFVDFSRISPSSPISIPVLINNYTGYDFHGYGFKSRDRRNLRIPPTLEAQLMSLCEDIEIQSHLEVTPKTVFEQDLHSIRQLISTMREEYPMVKYCFLGEKNPVSSEEEEQDEHEYTEEDDLIEHENFIPLTEDEIITRKWWVFGGSSVWLAKYKVHLMVSRVIYSRVGVKSKPTISLGYVQLFDRNWNELQNYRLNVNNNGRRLSLNFPMILKVPIYARNRYMGPEDPRILVRNFKNSQGEDDQEPIVVFNMVNKDIEDKRGMHVFKPFSDEDSNFLLLRVANSEVKGVEKNWVPFFDSVDQQTHIGFVYNLDPLLVVKCSLSDGICNKIFVTEEIDNNTVGSMRGGTNLVEIPQKFFPKNMRIDTLDRQYWLGFPRSHNDECGCVSTAYRPHFLIFSKNMNNDFFQIEYVSSLMDFNIDVLPWNTEANNICDGGISVLIPNSIAYWDFLTEDQANENEAKLCGDTACIKDDYMGITFSEADSNVIVLHVRGFYKNILKILANNIDYIDEGDDRTRISEKNMFLNECAVGDAKGYCQAIGNTTNPFP</sequence>
<dbReference type="GO" id="GO:0016020">
    <property type="term" value="C:membrane"/>
    <property type="evidence" value="ECO:0007669"/>
    <property type="project" value="UniProtKB-SubCell"/>
</dbReference>
<keyword evidence="4" id="KW-0808">Transferase</keyword>
<keyword evidence="8 10" id="KW-0472">Membrane</keyword>
<evidence type="ECO:0000256" key="5">
    <source>
        <dbReference type="ARBA" id="ARBA00022692"/>
    </source>
</evidence>
<evidence type="ECO:0000256" key="9">
    <source>
        <dbReference type="ARBA" id="ARBA00023316"/>
    </source>
</evidence>
<dbReference type="InterPro" id="IPR021988">
    <property type="entry name" value="BMT1"/>
</dbReference>
<gene>
    <name evidence="11" type="ORF">PACTADRAFT_47763</name>
</gene>
<protein>
    <submittedName>
        <fullName evidence="11">Uncharacterized protein</fullName>
    </submittedName>
</protein>
<evidence type="ECO:0000256" key="10">
    <source>
        <dbReference type="SAM" id="Phobius"/>
    </source>
</evidence>
<evidence type="ECO:0000256" key="4">
    <source>
        <dbReference type="ARBA" id="ARBA00022679"/>
    </source>
</evidence>
<dbReference type="Proteomes" id="UP000094236">
    <property type="component" value="Unassembled WGS sequence"/>
</dbReference>
<evidence type="ECO:0000313" key="12">
    <source>
        <dbReference type="Proteomes" id="UP000094236"/>
    </source>
</evidence>
<feature type="transmembrane region" description="Helical" evidence="10">
    <location>
        <begin position="6"/>
        <end position="23"/>
    </location>
</feature>
<accession>A0A1E4U1Q3</accession>
<keyword evidence="9" id="KW-0961">Cell wall biogenesis/degradation</keyword>
<keyword evidence="3" id="KW-0328">Glycosyltransferase</keyword>
<organism evidence="11 12">
    <name type="scientific">Pachysolen tannophilus NRRL Y-2460</name>
    <dbReference type="NCBI Taxonomy" id="669874"/>
    <lineage>
        <taxon>Eukaryota</taxon>
        <taxon>Fungi</taxon>
        <taxon>Dikarya</taxon>
        <taxon>Ascomycota</taxon>
        <taxon>Saccharomycotina</taxon>
        <taxon>Pichiomycetes</taxon>
        <taxon>Pachysolenaceae</taxon>
        <taxon>Pachysolen</taxon>
    </lineage>
</organism>
<evidence type="ECO:0000256" key="6">
    <source>
        <dbReference type="ARBA" id="ARBA00022968"/>
    </source>
</evidence>
<comment type="similarity">
    <text evidence="2">Belongs to the BMT family.</text>
</comment>
<evidence type="ECO:0000256" key="2">
    <source>
        <dbReference type="ARBA" id="ARBA00009486"/>
    </source>
</evidence>
<keyword evidence="12" id="KW-1185">Reference proteome</keyword>
<evidence type="ECO:0000256" key="1">
    <source>
        <dbReference type="ARBA" id="ARBA00004606"/>
    </source>
</evidence>
<evidence type="ECO:0000256" key="7">
    <source>
        <dbReference type="ARBA" id="ARBA00022989"/>
    </source>
</evidence>
<dbReference type="GO" id="GO:0071555">
    <property type="term" value="P:cell wall organization"/>
    <property type="evidence" value="ECO:0007669"/>
    <property type="project" value="UniProtKB-KW"/>
</dbReference>
<comment type="subcellular location">
    <subcellularLocation>
        <location evidence="1">Membrane</location>
        <topology evidence="1">Single-pass type II membrane protein</topology>
    </subcellularLocation>
</comment>
<evidence type="ECO:0000256" key="8">
    <source>
        <dbReference type="ARBA" id="ARBA00023136"/>
    </source>
</evidence>
<keyword evidence="6" id="KW-0735">Signal-anchor</keyword>
<evidence type="ECO:0000313" key="11">
    <source>
        <dbReference type="EMBL" id="ODV97931.1"/>
    </source>
</evidence>
<proteinExistence type="inferred from homology"/>
<dbReference type="OrthoDB" id="3631276at2759"/>
<reference evidence="12" key="1">
    <citation type="submission" date="2016-05" db="EMBL/GenBank/DDBJ databases">
        <title>Comparative genomics of biotechnologically important yeasts.</title>
        <authorList>
            <consortium name="DOE Joint Genome Institute"/>
            <person name="Riley R."/>
            <person name="Haridas S."/>
            <person name="Wolfe K.H."/>
            <person name="Lopes M.R."/>
            <person name="Hittinger C.T."/>
            <person name="Goker M."/>
            <person name="Salamov A."/>
            <person name="Wisecaver J."/>
            <person name="Long T.M."/>
            <person name="Aerts A.L."/>
            <person name="Barry K."/>
            <person name="Choi C."/>
            <person name="Clum A."/>
            <person name="Coughlan A.Y."/>
            <person name="Deshpande S."/>
            <person name="Douglass A.P."/>
            <person name="Hanson S.J."/>
            <person name="Klenk H.-P."/>
            <person name="Labutti K."/>
            <person name="Lapidus A."/>
            <person name="Lindquist E."/>
            <person name="Lipzen A."/>
            <person name="Meier-Kolthoff J.P."/>
            <person name="Ohm R.A."/>
            <person name="Otillar R.P."/>
            <person name="Pangilinan J."/>
            <person name="Peng Y."/>
            <person name="Rokas A."/>
            <person name="Rosa C.A."/>
            <person name="Scheuner C."/>
            <person name="Sibirny A.A."/>
            <person name="Slot J.C."/>
            <person name="Stielow J.B."/>
            <person name="Sun H."/>
            <person name="Kurtzman C.P."/>
            <person name="Blackwell M."/>
            <person name="Grigoriev I.V."/>
            <person name="Jeffries T.W."/>
        </authorList>
    </citation>
    <scope>NUCLEOTIDE SEQUENCE [LARGE SCALE GENOMIC DNA]</scope>
    <source>
        <strain evidence="12">NRRL Y-2460</strain>
    </source>
</reference>
<keyword evidence="7 10" id="KW-1133">Transmembrane helix</keyword>
<evidence type="ECO:0000256" key="3">
    <source>
        <dbReference type="ARBA" id="ARBA00022676"/>
    </source>
</evidence>
<dbReference type="EMBL" id="KV454011">
    <property type="protein sequence ID" value="ODV97931.1"/>
    <property type="molecule type" value="Genomic_DNA"/>
</dbReference>
<dbReference type="AlphaFoldDB" id="A0A1E4U1Q3"/>